<evidence type="ECO:0000256" key="1">
    <source>
        <dbReference type="SAM" id="Phobius"/>
    </source>
</evidence>
<feature type="transmembrane region" description="Helical" evidence="1">
    <location>
        <begin position="78"/>
        <end position="99"/>
    </location>
</feature>
<reference evidence="2 3" key="1">
    <citation type="submission" date="2018-11" db="EMBL/GenBank/DDBJ databases">
        <title>Genomic Encyclopedia of Type Strains, Phase IV (KMG-IV): sequencing the most valuable type-strain genomes for metagenomic binning, comparative biology and taxonomic classification.</title>
        <authorList>
            <person name="Goeker M."/>
        </authorList>
    </citation>
    <scope>NUCLEOTIDE SEQUENCE [LARGE SCALE GENOMIC DNA]</scope>
    <source>
        <strain evidence="2 3">DSM 26537</strain>
    </source>
</reference>
<gene>
    <name evidence="2" type="ORF">EDD66_110118</name>
</gene>
<feature type="transmembrane region" description="Helical" evidence="1">
    <location>
        <begin position="38"/>
        <end position="57"/>
    </location>
</feature>
<sequence>MIGLLLKDVLVNKKYLYITCGVTLFYIFYGIMLNNTNFFISFLMLFGVMFILSTFTYDDMAGWDMYALSMPTSKNKIILAKYILSLIFTFFAGIIAIIVNIITELIEKNTVTQEALIPIWTYIALALLFNSLQIPLVVKLGSDKARYAILSILFIPSLLLMFIGRLGNIDFLKQLEIILEKYSSLLLYLSPFGILIILFISIKISIHIYSNKEF</sequence>
<feature type="transmembrane region" description="Helical" evidence="1">
    <location>
        <begin position="185"/>
        <end position="206"/>
    </location>
</feature>
<dbReference type="AlphaFoldDB" id="A0A3N1XHZ9"/>
<keyword evidence="1" id="KW-0472">Membrane</keyword>
<dbReference type="RefSeq" id="WP_123610366.1">
    <property type="nucleotide sequence ID" value="NZ_RJVG01000010.1"/>
</dbReference>
<evidence type="ECO:0000313" key="2">
    <source>
        <dbReference type="EMBL" id="ROR25761.1"/>
    </source>
</evidence>
<accession>A0A3N1XHZ9</accession>
<keyword evidence="1" id="KW-1133">Transmembrane helix</keyword>
<dbReference type="InterPro" id="IPR025699">
    <property type="entry name" value="ABC2_memb-like"/>
</dbReference>
<proteinExistence type="predicted"/>
<keyword evidence="1" id="KW-0812">Transmembrane</keyword>
<feature type="transmembrane region" description="Helical" evidence="1">
    <location>
        <begin position="145"/>
        <end position="165"/>
    </location>
</feature>
<dbReference type="Proteomes" id="UP000273083">
    <property type="component" value="Unassembled WGS sequence"/>
</dbReference>
<evidence type="ECO:0000313" key="3">
    <source>
        <dbReference type="Proteomes" id="UP000273083"/>
    </source>
</evidence>
<dbReference type="PANTHER" id="PTHR41309:SF2">
    <property type="entry name" value="MEMBRANE PROTEIN"/>
    <property type="match status" value="1"/>
</dbReference>
<organism evidence="2 3">
    <name type="scientific">Mobilisporobacter senegalensis</name>
    <dbReference type="NCBI Taxonomy" id="1329262"/>
    <lineage>
        <taxon>Bacteria</taxon>
        <taxon>Bacillati</taxon>
        <taxon>Bacillota</taxon>
        <taxon>Clostridia</taxon>
        <taxon>Lachnospirales</taxon>
        <taxon>Lachnospiraceae</taxon>
        <taxon>Mobilisporobacter</taxon>
    </lineage>
</organism>
<feature type="transmembrane region" description="Helical" evidence="1">
    <location>
        <begin position="119"/>
        <end position="138"/>
    </location>
</feature>
<dbReference type="EMBL" id="RJVG01000010">
    <property type="protein sequence ID" value="ROR25761.1"/>
    <property type="molecule type" value="Genomic_DNA"/>
</dbReference>
<dbReference type="Pfam" id="PF13346">
    <property type="entry name" value="ABC2_membrane_5"/>
    <property type="match status" value="1"/>
</dbReference>
<comment type="caution">
    <text evidence="2">The sequence shown here is derived from an EMBL/GenBank/DDBJ whole genome shotgun (WGS) entry which is preliminary data.</text>
</comment>
<feature type="transmembrane region" description="Helical" evidence="1">
    <location>
        <begin position="15"/>
        <end position="32"/>
    </location>
</feature>
<dbReference type="PANTHER" id="PTHR41309">
    <property type="entry name" value="MEMBRANE PROTEIN-RELATED"/>
    <property type="match status" value="1"/>
</dbReference>
<keyword evidence="3" id="KW-1185">Reference proteome</keyword>
<dbReference type="OrthoDB" id="1655186at2"/>
<name>A0A3N1XHZ9_9FIRM</name>
<protein>
    <submittedName>
        <fullName evidence="2">ABC-2 family transporter</fullName>
    </submittedName>
</protein>